<dbReference type="InterPro" id="IPR039247">
    <property type="entry name" value="KhpB"/>
</dbReference>
<dbReference type="PANTHER" id="PTHR35800">
    <property type="entry name" value="PROTEIN JAG"/>
    <property type="match status" value="1"/>
</dbReference>
<dbReference type="Proteomes" id="UP000230941">
    <property type="component" value="Unassembled WGS sequence"/>
</dbReference>
<proteinExistence type="predicted"/>
<reference evidence="3" key="1">
    <citation type="submission" date="2017-09" db="EMBL/GenBank/DDBJ databases">
        <title>Depth-based differentiation of microbial function through sediment-hosted aquifers and enrichment of novel symbionts in the deep terrestrial subsurface.</title>
        <authorList>
            <person name="Probst A.J."/>
            <person name="Ladd B."/>
            <person name="Jarett J.K."/>
            <person name="Geller-Mcgrath D.E."/>
            <person name="Sieber C.M.K."/>
            <person name="Emerson J.B."/>
            <person name="Anantharaman K."/>
            <person name="Thomas B.C."/>
            <person name="Malmstrom R."/>
            <person name="Stieglmeier M."/>
            <person name="Klingl A."/>
            <person name="Woyke T."/>
            <person name="Ryan C.M."/>
            <person name="Banfield J.F."/>
        </authorList>
    </citation>
    <scope>NUCLEOTIDE SEQUENCE [LARGE SCALE GENOMIC DNA]</scope>
</reference>
<gene>
    <name evidence="2" type="ORF">CO160_01990</name>
</gene>
<dbReference type="InterPro" id="IPR015946">
    <property type="entry name" value="KH_dom-like_a/b"/>
</dbReference>
<dbReference type="EMBL" id="PFWG01000048">
    <property type="protein sequence ID" value="PJA63800.1"/>
    <property type="molecule type" value="Genomic_DNA"/>
</dbReference>
<feature type="domain" description="R3H" evidence="1">
    <location>
        <begin position="83"/>
        <end position="149"/>
    </location>
</feature>
<dbReference type="Gene3D" id="3.30.1370.50">
    <property type="entry name" value="R3H-like domain"/>
    <property type="match status" value="1"/>
</dbReference>
<evidence type="ECO:0000259" key="1">
    <source>
        <dbReference type="PROSITE" id="PS51061"/>
    </source>
</evidence>
<dbReference type="PANTHER" id="PTHR35800:SF1">
    <property type="entry name" value="RNA-BINDING PROTEIN KHPB"/>
    <property type="match status" value="1"/>
</dbReference>
<dbReference type="PROSITE" id="PS51061">
    <property type="entry name" value="R3H"/>
    <property type="match status" value="1"/>
</dbReference>
<comment type="caution">
    <text evidence="2">The sequence shown here is derived from an EMBL/GenBank/DDBJ whole genome shotgun (WGS) entry which is preliminary data.</text>
</comment>
<dbReference type="GO" id="GO:0003723">
    <property type="term" value="F:RNA binding"/>
    <property type="evidence" value="ECO:0007669"/>
    <property type="project" value="InterPro"/>
</dbReference>
<accession>A0A2M7YLE9</accession>
<dbReference type="InterPro" id="IPR001374">
    <property type="entry name" value="R3H_dom"/>
</dbReference>
<dbReference type="CDD" id="cd02644">
    <property type="entry name" value="R3H_jag"/>
    <property type="match status" value="1"/>
</dbReference>
<dbReference type="InterPro" id="IPR036867">
    <property type="entry name" value="R3H_dom_sf"/>
</dbReference>
<evidence type="ECO:0000313" key="2">
    <source>
        <dbReference type="EMBL" id="PJA63800.1"/>
    </source>
</evidence>
<protein>
    <recommendedName>
        <fullName evidence="1">R3H domain-containing protein</fullName>
    </recommendedName>
</protein>
<sequence>MEEKDIIKETISKLLEKINISGNVLVGSFENDIIANIQTGEAGFLIGQAGKNLEAFQYITRALVNKKNGQPIQFIIDVNDYRKDKIESLRGLAKDIAKQTLAEKVSITLRPMPAFERRIIHLALFNNPNIKTESIGDGAERRIVVKPIE</sequence>
<dbReference type="SMART" id="SM00393">
    <property type="entry name" value="R3H"/>
    <property type="match status" value="1"/>
</dbReference>
<name>A0A2M7YLE9_9BACT</name>
<dbReference type="Pfam" id="PF01424">
    <property type="entry name" value="R3H"/>
    <property type="match status" value="1"/>
</dbReference>
<dbReference type="SUPFAM" id="SSF82708">
    <property type="entry name" value="R3H domain"/>
    <property type="match status" value="1"/>
</dbReference>
<dbReference type="Gene3D" id="3.30.300.20">
    <property type="match status" value="1"/>
</dbReference>
<dbReference type="AlphaFoldDB" id="A0A2M7YLE9"/>
<evidence type="ECO:0000313" key="3">
    <source>
        <dbReference type="Proteomes" id="UP000230941"/>
    </source>
</evidence>
<organism evidence="2 3">
    <name type="scientific">Candidatus Portnoybacteria bacterium CG_4_9_14_3_um_filter_43_11</name>
    <dbReference type="NCBI Taxonomy" id="1974805"/>
    <lineage>
        <taxon>Bacteria</taxon>
        <taxon>Candidatus Portnoyibacteriota</taxon>
    </lineage>
</organism>
<dbReference type="InterPro" id="IPR034079">
    <property type="entry name" value="R3H_KhpB"/>
</dbReference>